<dbReference type="PANTHER" id="PTHR43775:SF37">
    <property type="entry name" value="SI:DKEY-61P9.11"/>
    <property type="match status" value="1"/>
</dbReference>
<dbReference type="SMART" id="SM00825">
    <property type="entry name" value="PKS_KS"/>
    <property type="match status" value="1"/>
</dbReference>
<evidence type="ECO:0000259" key="4">
    <source>
        <dbReference type="PROSITE" id="PS52004"/>
    </source>
</evidence>
<dbReference type="GO" id="GO:0005886">
    <property type="term" value="C:plasma membrane"/>
    <property type="evidence" value="ECO:0007669"/>
    <property type="project" value="TreeGrafter"/>
</dbReference>
<dbReference type="InterPro" id="IPR020841">
    <property type="entry name" value="PKS_Beta-ketoAc_synthase_dom"/>
</dbReference>
<dbReference type="Gene3D" id="3.40.366.10">
    <property type="entry name" value="Malonyl-Coenzyme A Acyl Carrier Protein, domain 2"/>
    <property type="match status" value="1"/>
</dbReference>
<feature type="domain" description="Ketosynthase family 3 (KS3)" evidence="4">
    <location>
        <begin position="6"/>
        <end position="431"/>
    </location>
</feature>
<dbReference type="Gene3D" id="3.40.47.10">
    <property type="match status" value="1"/>
</dbReference>
<sequence>MSAAPTTACALTGIGARLPAGQGRPDTRGPAQTWQALLTAESATSRYPAPDWEQIATDLHPGDRPDAPWPVAHLNLPSAVPPEVFGGLRSGEAALLSPTQALAMQVVHEALADAGLPADRLAGPDTGLYVATSSPDEALRTFAPRMRPSLPEITAGGAGMIATPIMRWLNTRGPVQTMDTSCSSSLYALDAARRDIATGRVETALVIALNTARSAPVARAFHTGGVLSPTGVCRPFDEKADGFVRGEAAVAIVLRAPTLAQQERDRVYALIEHTRTGADGRAAAVGAPSLSAQRELYADTVAEAGLGPEAIGYALAHGTATEAGDRVESRAWAHALKRSESDPVALGSVKGLWGHAEGGAGLTSVVAAALSLHHGQVPATAGHTTPRPRLAELGLRVPATAEPWPENTLERRAMVSSLGFSGALGAAVLRAAPSRPKQAATTGALALPVSGPTPEAVRERAGALADTLEGPEPPGLGQVVAHGARRLDRGRTRACVVAGTSTQAWEGLHALKRGHPHPAVSGPATTPAGQRPRVVLAFGGHGASAPEMGRQLYRTDPDFAHDLDFVLLNLAELGGTRWHPLSAAPDGLAATQQATWAVQVAWAITLISRYDMDIDAVVGHSAGEVAAAHVSGALDLGQAAALVCARSQLLERITHRGGMLTAEIGPVPALDLALEYGVEVAAHNGPHLTVFSGSHRALERLAATLEERGARPRRLPGAPPAHSREVERYLPLLQHDLEGLRPQAGYRTMVSTCTGTAVEGTGLDAAYWARQVRSPVQWEQAITHMSRSGPLLVVEASPNPVLAVPTTQTRARHHLNLTITAPGHEPDSLAQAVGALHTHGAALAWPYPAAPPVEMEPAPWDEDTTTPSWGQRVAELSGQERLAELTLQVHHLVQGLAPVSVGEQDRQTPLERLGLNSMDRLSLRSLLSSHLPVDASQVGEHEPTIASIAQAVYTAMPAAPPPKTG</sequence>
<reference evidence="5 6" key="1">
    <citation type="journal article" date="2014" name="Int. J. Syst. Evol. Microbiol.">
        <title>Complete genome sequence of Corynebacterium casei LMG S-19264T (=DSM 44701T), isolated from a smear-ripened cheese.</title>
        <authorList>
            <consortium name="US DOE Joint Genome Institute (JGI-PGF)"/>
            <person name="Walter F."/>
            <person name="Albersmeier A."/>
            <person name="Kalinowski J."/>
            <person name="Ruckert C."/>
        </authorList>
    </citation>
    <scope>NUCLEOTIDE SEQUENCE [LARGE SCALE GENOMIC DNA]</scope>
    <source>
        <strain evidence="5 6">KCTC 19473</strain>
    </source>
</reference>
<keyword evidence="1" id="KW-0596">Phosphopantetheine</keyword>
<dbReference type="InterPro" id="IPR016035">
    <property type="entry name" value="Acyl_Trfase/lysoPLipase"/>
</dbReference>
<dbReference type="Pfam" id="PF00109">
    <property type="entry name" value="ketoacyl-synt"/>
    <property type="match status" value="1"/>
</dbReference>
<comment type="caution">
    <text evidence="5">The sequence shown here is derived from an EMBL/GenBank/DDBJ whole genome shotgun (WGS) entry which is preliminary data.</text>
</comment>
<dbReference type="InterPro" id="IPR050091">
    <property type="entry name" value="PKS_NRPS_Biosynth_Enz"/>
</dbReference>
<dbReference type="GO" id="GO:0071770">
    <property type="term" value="P:DIM/DIP cell wall layer assembly"/>
    <property type="evidence" value="ECO:0007669"/>
    <property type="project" value="TreeGrafter"/>
</dbReference>
<dbReference type="InterPro" id="IPR036736">
    <property type="entry name" value="ACP-like_sf"/>
</dbReference>
<dbReference type="SUPFAM" id="SSF55048">
    <property type="entry name" value="Probable ACP-binding domain of malonyl-CoA ACP transacylase"/>
    <property type="match status" value="1"/>
</dbReference>
<keyword evidence="6" id="KW-1185">Reference proteome</keyword>
<dbReference type="InterPro" id="IPR014031">
    <property type="entry name" value="Ketoacyl_synth_C"/>
</dbReference>
<dbReference type="SMART" id="SM00827">
    <property type="entry name" value="PKS_AT"/>
    <property type="match status" value="1"/>
</dbReference>
<dbReference type="AlphaFoldDB" id="A0A918XJD4"/>
<dbReference type="Pfam" id="PF00698">
    <property type="entry name" value="Acyl_transf_1"/>
    <property type="match status" value="1"/>
</dbReference>
<dbReference type="Proteomes" id="UP000654947">
    <property type="component" value="Unassembled WGS sequence"/>
</dbReference>
<dbReference type="PROSITE" id="PS52004">
    <property type="entry name" value="KS3_2"/>
    <property type="match status" value="1"/>
</dbReference>
<dbReference type="SUPFAM" id="SSF47336">
    <property type="entry name" value="ACP-like"/>
    <property type="match status" value="1"/>
</dbReference>
<dbReference type="Gene3D" id="3.30.70.3290">
    <property type="match status" value="1"/>
</dbReference>
<proteinExistence type="predicted"/>
<evidence type="ECO:0000313" key="5">
    <source>
        <dbReference type="EMBL" id="GHD34476.1"/>
    </source>
</evidence>
<name>A0A918XJD4_9ACTN</name>
<dbReference type="EMBL" id="BMXL01000030">
    <property type="protein sequence ID" value="GHD34476.1"/>
    <property type="molecule type" value="Genomic_DNA"/>
</dbReference>
<dbReference type="SUPFAM" id="SSF52151">
    <property type="entry name" value="FabD/lysophospholipase-like"/>
    <property type="match status" value="1"/>
</dbReference>
<evidence type="ECO:0000256" key="3">
    <source>
        <dbReference type="ARBA" id="ARBA00022679"/>
    </source>
</evidence>
<dbReference type="InterPro" id="IPR016036">
    <property type="entry name" value="Malonyl_transacylase_ACP-bd"/>
</dbReference>
<dbReference type="SUPFAM" id="SSF53901">
    <property type="entry name" value="Thiolase-like"/>
    <property type="match status" value="1"/>
</dbReference>
<dbReference type="GO" id="GO:0006633">
    <property type="term" value="P:fatty acid biosynthetic process"/>
    <property type="evidence" value="ECO:0007669"/>
    <property type="project" value="TreeGrafter"/>
</dbReference>
<gene>
    <name evidence="5" type="ORF">GCM10007147_40140</name>
</gene>
<dbReference type="Pfam" id="PF02801">
    <property type="entry name" value="Ketoacyl-synt_C"/>
    <property type="match status" value="1"/>
</dbReference>
<evidence type="ECO:0000256" key="1">
    <source>
        <dbReference type="ARBA" id="ARBA00022450"/>
    </source>
</evidence>
<evidence type="ECO:0000256" key="2">
    <source>
        <dbReference type="ARBA" id="ARBA00022553"/>
    </source>
</evidence>
<dbReference type="InterPro" id="IPR014043">
    <property type="entry name" value="Acyl_transferase_dom"/>
</dbReference>
<dbReference type="CDD" id="cd00833">
    <property type="entry name" value="PKS"/>
    <property type="match status" value="1"/>
</dbReference>
<dbReference type="InterPro" id="IPR016039">
    <property type="entry name" value="Thiolase-like"/>
</dbReference>
<keyword evidence="3" id="KW-0808">Transferase</keyword>
<dbReference type="InterPro" id="IPR001227">
    <property type="entry name" value="Ac_transferase_dom_sf"/>
</dbReference>
<dbReference type="InterPro" id="IPR014030">
    <property type="entry name" value="Ketoacyl_synth_N"/>
</dbReference>
<accession>A0A918XJD4</accession>
<dbReference type="GO" id="GO:0004312">
    <property type="term" value="F:fatty acid synthase activity"/>
    <property type="evidence" value="ECO:0007669"/>
    <property type="project" value="TreeGrafter"/>
</dbReference>
<dbReference type="GO" id="GO:0005737">
    <property type="term" value="C:cytoplasm"/>
    <property type="evidence" value="ECO:0007669"/>
    <property type="project" value="TreeGrafter"/>
</dbReference>
<keyword evidence="2" id="KW-0597">Phosphoprotein</keyword>
<evidence type="ECO:0000313" key="6">
    <source>
        <dbReference type="Proteomes" id="UP000654947"/>
    </source>
</evidence>
<dbReference type="RefSeq" id="WP_193518496.1">
    <property type="nucleotide sequence ID" value="NZ_BMXL01000030.1"/>
</dbReference>
<dbReference type="PANTHER" id="PTHR43775">
    <property type="entry name" value="FATTY ACID SYNTHASE"/>
    <property type="match status" value="1"/>
</dbReference>
<organism evidence="5 6">
    <name type="scientific">Nocardiopsis kunsanensis</name>
    <dbReference type="NCBI Taxonomy" id="141693"/>
    <lineage>
        <taxon>Bacteria</taxon>
        <taxon>Bacillati</taxon>
        <taxon>Actinomycetota</taxon>
        <taxon>Actinomycetes</taxon>
        <taxon>Streptosporangiales</taxon>
        <taxon>Nocardiopsidaceae</taxon>
        <taxon>Nocardiopsis</taxon>
    </lineage>
</organism>
<protein>
    <recommendedName>
        <fullName evidence="4">Ketosynthase family 3 (KS3) domain-containing protein</fullName>
    </recommendedName>
</protein>